<proteinExistence type="inferred from homology"/>
<dbReference type="InterPro" id="IPR018060">
    <property type="entry name" value="HTH_AraC"/>
</dbReference>
<dbReference type="Gene3D" id="1.10.10.60">
    <property type="entry name" value="Homeodomain-like"/>
    <property type="match status" value="2"/>
</dbReference>
<protein>
    <submittedName>
        <fullName evidence="10">ABC transporter substrate-binding protein</fullName>
    </submittedName>
</protein>
<dbReference type="PRINTS" id="PR00032">
    <property type="entry name" value="HTHARAC"/>
</dbReference>
<keyword evidence="4" id="KW-0732">Signal</keyword>
<keyword evidence="3" id="KW-0813">Transport</keyword>
<dbReference type="PROSITE" id="PS50983">
    <property type="entry name" value="FE_B12_PBP"/>
    <property type="match status" value="1"/>
</dbReference>
<dbReference type="InterPro" id="IPR018062">
    <property type="entry name" value="HTH_AraC-typ_CS"/>
</dbReference>
<evidence type="ECO:0000259" key="9">
    <source>
        <dbReference type="PROSITE" id="PS50983"/>
    </source>
</evidence>
<dbReference type="PROSITE" id="PS01124">
    <property type="entry name" value="HTH_ARAC_FAMILY_2"/>
    <property type="match status" value="1"/>
</dbReference>
<dbReference type="InterPro" id="IPR002491">
    <property type="entry name" value="ABC_transptr_periplasmic_BD"/>
</dbReference>
<accession>A0ABX1YGU7</accession>
<dbReference type="EMBL" id="WHOB01000029">
    <property type="protein sequence ID" value="NOU79584.1"/>
    <property type="molecule type" value="Genomic_DNA"/>
</dbReference>
<evidence type="ECO:0000256" key="6">
    <source>
        <dbReference type="ARBA" id="ARBA00023125"/>
    </source>
</evidence>
<evidence type="ECO:0000256" key="3">
    <source>
        <dbReference type="ARBA" id="ARBA00022448"/>
    </source>
</evidence>
<feature type="domain" description="Fe/B12 periplasmic-binding" evidence="9">
    <location>
        <begin position="305"/>
        <end position="564"/>
    </location>
</feature>
<evidence type="ECO:0000313" key="11">
    <source>
        <dbReference type="Proteomes" id="UP000596857"/>
    </source>
</evidence>
<evidence type="ECO:0000256" key="1">
    <source>
        <dbReference type="ARBA" id="ARBA00004196"/>
    </source>
</evidence>
<reference evidence="10 11" key="1">
    <citation type="submission" date="2019-10" db="EMBL/GenBank/DDBJ databases">
        <title>Description of Paenibacillus terricola sp. nov.</title>
        <authorList>
            <person name="Carlier A."/>
            <person name="Qi S."/>
        </authorList>
    </citation>
    <scope>NUCLEOTIDE SEQUENCE [LARGE SCALE GENOMIC DNA]</scope>
    <source>
        <strain evidence="10 11">LMG 31459</strain>
    </source>
</reference>
<keyword evidence="5" id="KW-0805">Transcription regulation</keyword>
<dbReference type="SUPFAM" id="SSF46689">
    <property type="entry name" value="Homeodomain-like"/>
    <property type="match status" value="2"/>
</dbReference>
<feature type="domain" description="HTH araC/xylS-type" evidence="8">
    <location>
        <begin position="185"/>
        <end position="283"/>
    </location>
</feature>
<sequence length="565" mass="62627">MNPGLPPEPALAAAPALPAVPLRSLLFQLKGIELVIQSADTVSAVQTAGQHTLLIFTGGRGELCIGEQPALSVHVDKCCLLSPGTSYSTDNAEMTLYYYLISFAAITAGDSPASYTAELLPGRKELIVHPFTRVIRLAEELLANQGSGDELQYFRQQLQFQELLLLLFEHNYSTRQLPSPAQSVESTIQFLQDHYMESITVKQLAELAQVSPWQYTPIFQKLTGKRPLDYLTDLRIGHSKNYLLESAEPLREIARLVGFSDEYYFSRRFRQKTGVTPGQYAQAQQRKVTVKDWTGHEVEIPERPKRIVYHGETLGDLLALGVKPAGGDEAFARNSVYKHRVKNLANVGFPLDPQLTRLISPDLIIIANSDERAYTRVSGIAPTLTFDSFAPLEHRLRILGGWLGRQREAEAWLEAYHAKNAAMWQRLYAEGLQPGETASALVYDHGNRLFAMAMTGLSTALYAPGGLQPTAEIKGLLDQGLGFGEVDPAKLHSYAGDRVFMLIPEREDSREAMEQLLRTPLWNSLPAVQEGRVYMLDGAKWNSGDALTRERLLTLLPRLLGGAGG</sequence>
<dbReference type="Pfam" id="PF12833">
    <property type="entry name" value="HTH_18"/>
    <property type="match status" value="1"/>
</dbReference>
<keyword evidence="7" id="KW-0804">Transcription</keyword>
<evidence type="ECO:0000256" key="5">
    <source>
        <dbReference type="ARBA" id="ARBA00023015"/>
    </source>
</evidence>
<comment type="subcellular location">
    <subcellularLocation>
        <location evidence="1">Cell envelope</location>
    </subcellularLocation>
</comment>
<evidence type="ECO:0000313" key="10">
    <source>
        <dbReference type="EMBL" id="NOU79584.1"/>
    </source>
</evidence>
<dbReference type="Pfam" id="PF01497">
    <property type="entry name" value="Peripla_BP_2"/>
    <property type="match status" value="1"/>
</dbReference>
<dbReference type="InterPro" id="IPR020449">
    <property type="entry name" value="Tscrpt_reg_AraC-type_HTH"/>
</dbReference>
<comment type="similarity">
    <text evidence="2">Belongs to the bacterial solute-binding protein 8 family.</text>
</comment>
<dbReference type="PROSITE" id="PS00041">
    <property type="entry name" value="HTH_ARAC_FAMILY_1"/>
    <property type="match status" value="1"/>
</dbReference>
<dbReference type="PANTHER" id="PTHR30532">
    <property type="entry name" value="IRON III DICITRATE-BINDING PERIPLASMIC PROTEIN"/>
    <property type="match status" value="1"/>
</dbReference>
<dbReference type="InterPro" id="IPR009057">
    <property type="entry name" value="Homeodomain-like_sf"/>
</dbReference>
<keyword evidence="6" id="KW-0238">DNA-binding</keyword>
<dbReference type="PANTHER" id="PTHR30532:SF1">
    <property type="entry name" value="IRON(3+)-HYDROXAMATE-BINDING PROTEIN FHUD"/>
    <property type="match status" value="1"/>
</dbReference>
<keyword evidence="11" id="KW-1185">Reference proteome</keyword>
<dbReference type="Proteomes" id="UP000596857">
    <property type="component" value="Unassembled WGS sequence"/>
</dbReference>
<evidence type="ECO:0000256" key="2">
    <source>
        <dbReference type="ARBA" id="ARBA00008814"/>
    </source>
</evidence>
<gene>
    <name evidence="10" type="ORF">GC101_11935</name>
</gene>
<dbReference type="SUPFAM" id="SSF53807">
    <property type="entry name" value="Helical backbone' metal receptor"/>
    <property type="match status" value="1"/>
</dbReference>
<evidence type="ECO:0000256" key="7">
    <source>
        <dbReference type="ARBA" id="ARBA00023163"/>
    </source>
</evidence>
<dbReference type="SMART" id="SM00342">
    <property type="entry name" value="HTH_ARAC"/>
    <property type="match status" value="1"/>
</dbReference>
<evidence type="ECO:0000259" key="8">
    <source>
        <dbReference type="PROSITE" id="PS01124"/>
    </source>
</evidence>
<name>A0ABX1YGU7_9BACL</name>
<comment type="caution">
    <text evidence="10">The sequence shown here is derived from an EMBL/GenBank/DDBJ whole genome shotgun (WGS) entry which is preliminary data.</text>
</comment>
<organism evidence="10 11">
    <name type="scientific">Paenibacillus phytohabitans</name>
    <dbReference type="NCBI Taxonomy" id="2654978"/>
    <lineage>
        <taxon>Bacteria</taxon>
        <taxon>Bacillati</taxon>
        <taxon>Bacillota</taxon>
        <taxon>Bacilli</taxon>
        <taxon>Bacillales</taxon>
        <taxon>Paenibacillaceae</taxon>
        <taxon>Paenibacillus</taxon>
    </lineage>
</organism>
<dbReference type="Gene3D" id="3.40.50.1980">
    <property type="entry name" value="Nitrogenase molybdenum iron protein domain"/>
    <property type="match status" value="2"/>
</dbReference>
<dbReference type="InterPro" id="IPR051313">
    <property type="entry name" value="Bact_iron-sidero_bind"/>
</dbReference>
<evidence type="ECO:0000256" key="4">
    <source>
        <dbReference type="ARBA" id="ARBA00022729"/>
    </source>
</evidence>